<sequence length="158" mass="18295">MKEDTQRNYNEVIGDADGLMHDIDLTLDGLECFQTNKKSLVSSELNNIEQETNMLIKGIESNPELFQHKEDIKELLRANLVEKQDKLKEEARVEMELYRSVIKDGIEDKIAKAKDIMESMKRILSLTNEESIECEKEKNKIIEKLQALENRVIEAKSI</sequence>
<evidence type="ECO:0000313" key="2">
    <source>
        <dbReference type="EMBL" id="KAB7891460.1"/>
    </source>
</evidence>
<dbReference type="RefSeq" id="WP_152279563.1">
    <property type="nucleotide sequence ID" value="NZ_WFKK01000001.1"/>
</dbReference>
<proteinExistence type="predicted"/>
<accession>A0A6L4WYA8</accession>
<gene>
    <name evidence="2" type="ORF">GBG19_01065</name>
</gene>
<keyword evidence="1" id="KW-0175">Coiled coil</keyword>
<evidence type="ECO:0000256" key="1">
    <source>
        <dbReference type="SAM" id="Coils"/>
    </source>
</evidence>
<comment type="caution">
    <text evidence="2">The sequence shown here is derived from an EMBL/GenBank/DDBJ whole genome shotgun (WGS) entry which is preliminary data.</text>
</comment>
<reference evidence="2 3" key="1">
    <citation type="submission" date="2019-10" db="EMBL/GenBank/DDBJ databases">
        <title>Poseidonibacter ostreae sp. nov., isolated from the gut of the Ostrea denselamellosa.</title>
        <authorList>
            <person name="Choi A."/>
        </authorList>
    </citation>
    <scope>NUCLEOTIDE SEQUENCE [LARGE SCALE GENOMIC DNA]</scope>
    <source>
        <strain evidence="2 3">SJOD-M-33</strain>
    </source>
</reference>
<dbReference type="AlphaFoldDB" id="A0A6L4WYA8"/>
<name>A0A6L4WYA8_9BACT</name>
<feature type="coiled-coil region" evidence="1">
    <location>
        <begin position="131"/>
        <end position="158"/>
    </location>
</feature>
<evidence type="ECO:0000313" key="3">
    <source>
        <dbReference type="Proteomes" id="UP000472839"/>
    </source>
</evidence>
<protein>
    <submittedName>
        <fullName evidence="2">Uncharacterized protein</fullName>
    </submittedName>
</protein>
<organism evidence="2 3">
    <name type="scientific">Poseidonibacter ostreae</name>
    <dbReference type="NCBI Taxonomy" id="2654171"/>
    <lineage>
        <taxon>Bacteria</taxon>
        <taxon>Pseudomonadati</taxon>
        <taxon>Campylobacterota</taxon>
        <taxon>Epsilonproteobacteria</taxon>
        <taxon>Campylobacterales</taxon>
        <taxon>Arcobacteraceae</taxon>
        <taxon>Poseidonibacter</taxon>
    </lineage>
</organism>
<dbReference type="Proteomes" id="UP000472839">
    <property type="component" value="Unassembled WGS sequence"/>
</dbReference>
<dbReference type="EMBL" id="WFKK01000001">
    <property type="protein sequence ID" value="KAB7891460.1"/>
    <property type="molecule type" value="Genomic_DNA"/>
</dbReference>